<proteinExistence type="predicted"/>
<dbReference type="Proteomes" id="UP000887013">
    <property type="component" value="Unassembled WGS sequence"/>
</dbReference>
<dbReference type="OrthoDB" id="6752769at2759"/>
<gene>
    <name evidence="1" type="ORF">NPIL_92751</name>
</gene>
<comment type="caution">
    <text evidence="1">The sequence shown here is derived from an EMBL/GenBank/DDBJ whole genome shotgun (WGS) entry which is preliminary data.</text>
</comment>
<organism evidence="1 2">
    <name type="scientific">Nephila pilipes</name>
    <name type="common">Giant wood spider</name>
    <name type="synonym">Nephila maculata</name>
    <dbReference type="NCBI Taxonomy" id="299642"/>
    <lineage>
        <taxon>Eukaryota</taxon>
        <taxon>Metazoa</taxon>
        <taxon>Ecdysozoa</taxon>
        <taxon>Arthropoda</taxon>
        <taxon>Chelicerata</taxon>
        <taxon>Arachnida</taxon>
        <taxon>Araneae</taxon>
        <taxon>Araneomorphae</taxon>
        <taxon>Entelegynae</taxon>
        <taxon>Araneoidea</taxon>
        <taxon>Nephilidae</taxon>
        <taxon>Nephila</taxon>
    </lineage>
</organism>
<protein>
    <submittedName>
        <fullName evidence="1">Uncharacterized protein</fullName>
    </submittedName>
</protein>
<evidence type="ECO:0000313" key="2">
    <source>
        <dbReference type="Proteomes" id="UP000887013"/>
    </source>
</evidence>
<dbReference type="AlphaFoldDB" id="A0A8X6PAB7"/>
<evidence type="ECO:0000313" key="1">
    <source>
        <dbReference type="EMBL" id="GFT56782.1"/>
    </source>
</evidence>
<keyword evidence="2" id="KW-1185">Reference proteome</keyword>
<name>A0A8X6PAB7_NEPPI</name>
<reference evidence="1" key="1">
    <citation type="submission" date="2020-08" db="EMBL/GenBank/DDBJ databases">
        <title>Multicomponent nature underlies the extraordinary mechanical properties of spider dragline silk.</title>
        <authorList>
            <person name="Kono N."/>
            <person name="Nakamura H."/>
            <person name="Mori M."/>
            <person name="Yoshida Y."/>
            <person name="Ohtoshi R."/>
            <person name="Malay A.D."/>
            <person name="Moran D.A.P."/>
            <person name="Tomita M."/>
            <person name="Numata K."/>
            <person name="Arakawa K."/>
        </authorList>
    </citation>
    <scope>NUCLEOTIDE SEQUENCE</scope>
</reference>
<sequence>MTDCDDDSSLGFESEIHALIGTDVTCKLAANILEAYQEVLCTWLKDRIIEEVMADNESKPDHFLPHSAVIKNSATMKNRPIFHASAHAKNSSSLRECLDKGPNFLELIRDPNPNSHERICCHSRYKANFLTN</sequence>
<accession>A0A8X6PAB7</accession>
<dbReference type="EMBL" id="BMAW01066861">
    <property type="protein sequence ID" value="GFT56782.1"/>
    <property type="molecule type" value="Genomic_DNA"/>
</dbReference>